<dbReference type="EMBL" id="CP144539">
    <property type="protein sequence ID" value="WWC65304.1"/>
    <property type="molecule type" value="Genomic_DNA"/>
</dbReference>
<accession>A0AAJ8KUZ2</accession>
<organism evidence="1 2">
    <name type="scientific">Kwoniella dejecticola CBS 10117</name>
    <dbReference type="NCBI Taxonomy" id="1296121"/>
    <lineage>
        <taxon>Eukaryota</taxon>
        <taxon>Fungi</taxon>
        <taxon>Dikarya</taxon>
        <taxon>Basidiomycota</taxon>
        <taxon>Agaricomycotina</taxon>
        <taxon>Tremellomycetes</taxon>
        <taxon>Tremellales</taxon>
        <taxon>Cryptococcaceae</taxon>
        <taxon>Kwoniella</taxon>
    </lineage>
</organism>
<dbReference type="Proteomes" id="UP000078595">
    <property type="component" value="Chromosome 10"/>
</dbReference>
<name>A0AAJ8KUZ2_9TREE</name>
<keyword evidence="2" id="KW-1185">Reference proteome</keyword>
<dbReference type="Gene3D" id="3.60.110.10">
    <property type="entry name" value="Carbon-nitrogen hydrolase"/>
    <property type="match status" value="1"/>
</dbReference>
<reference evidence="1" key="1">
    <citation type="submission" date="2013-07" db="EMBL/GenBank/DDBJ databases">
        <authorList>
            <consortium name="The Broad Institute Genome Sequencing Platform"/>
            <person name="Cuomo C."/>
            <person name="Litvintseva A."/>
            <person name="Chen Y."/>
            <person name="Heitman J."/>
            <person name="Sun S."/>
            <person name="Springer D."/>
            <person name="Dromer F."/>
            <person name="Young S.K."/>
            <person name="Zeng Q."/>
            <person name="Gargeya S."/>
            <person name="Fitzgerald M."/>
            <person name="Abouelleil A."/>
            <person name="Alvarado L."/>
            <person name="Berlin A.M."/>
            <person name="Chapman S.B."/>
            <person name="Dewar J."/>
            <person name="Goldberg J."/>
            <person name="Griggs A."/>
            <person name="Gujja S."/>
            <person name="Hansen M."/>
            <person name="Howarth C."/>
            <person name="Imamovic A."/>
            <person name="Larimer J."/>
            <person name="McCowan C."/>
            <person name="Murphy C."/>
            <person name="Pearson M."/>
            <person name="Priest M."/>
            <person name="Roberts A."/>
            <person name="Saif S."/>
            <person name="Shea T."/>
            <person name="Sykes S."/>
            <person name="Wortman J."/>
            <person name="Nusbaum C."/>
            <person name="Birren B."/>
        </authorList>
    </citation>
    <scope>NUCLEOTIDE SEQUENCE</scope>
    <source>
        <strain evidence="1">CBS 10117</strain>
    </source>
</reference>
<dbReference type="SUPFAM" id="SSF56317">
    <property type="entry name" value="Carbon-nitrogen hydrolase"/>
    <property type="match status" value="1"/>
</dbReference>
<dbReference type="GeneID" id="90830179"/>
<dbReference type="KEGG" id="kdj:90830179"/>
<gene>
    <name evidence="1" type="ORF">I303_107921</name>
</gene>
<sequence>MVQSLCFARCAETETVWIMCNAGGDPLEGFMGGSGAWVPLRGKVASCEVGPKLEIVEIDLSVLKDSRETYKVREDAARRSAS</sequence>
<dbReference type="AlphaFoldDB" id="A0AAJ8KUZ2"/>
<evidence type="ECO:0000313" key="2">
    <source>
        <dbReference type="Proteomes" id="UP000078595"/>
    </source>
</evidence>
<protein>
    <submittedName>
        <fullName evidence="1">Uncharacterized protein</fullName>
    </submittedName>
</protein>
<dbReference type="RefSeq" id="XP_065825779.1">
    <property type="nucleotide sequence ID" value="XM_065969707.1"/>
</dbReference>
<dbReference type="InterPro" id="IPR036526">
    <property type="entry name" value="C-N_Hydrolase_sf"/>
</dbReference>
<reference evidence="1" key="2">
    <citation type="submission" date="2024-02" db="EMBL/GenBank/DDBJ databases">
        <title>Comparative genomics of Cryptococcus and Kwoniella reveals pathogenesis evolution and contrasting modes of karyotype evolution via chromosome fusion or intercentromeric recombination.</title>
        <authorList>
            <person name="Coelho M.A."/>
            <person name="David-Palma M."/>
            <person name="Shea T."/>
            <person name="Bowers K."/>
            <person name="McGinley-Smith S."/>
            <person name="Mohammad A.W."/>
            <person name="Gnirke A."/>
            <person name="Yurkov A.M."/>
            <person name="Nowrousian M."/>
            <person name="Sun S."/>
            <person name="Cuomo C.A."/>
            <person name="Heitman J."/>
        </authorList>
    </citation>
    <scope>NUCLEOTIDE SEQUENCE</scope>
    <source>
        <strain evidence="1">CBS 10117</strain>
    </source>
</reference>
<evidence type="ECO:0000313" key="1">
    <source>
        <dbReference type="EMBL" id="WWC65304.1"/>
    </source>
</evidence>
<proteinExistence type="predicted"/>